<dbReference type="GO" id="GO:0032222">
    <property type="term" value="P:regulation of synaptic transmission, cholinergic"/>
    <property type="evidence" value="ECO:0007669"/>
    <property type="project" value="InterPro"/>
</dbReference>
<evidence type="ECO:0000256" key="3">
    <source>
        <dbReference type="ARBA" id="ARBA00022692"/>
    </source>
</evidence>
<sequence length="129" mass="14700">MRVEIFVFIAIISLFSVKALRCWRCSSANPFTTYCTDLFLTPEESWALVECPDAPTEELRKTHRPVCRKIKRQINNNVLVIRSCIWENENAISESCASLPKETTKSCDVCLTNGCNGESMNSVLLFHHK</sequence>
<dbReference type="EMBL" id="CVRI01000005">
    <property type="protein sequence ID" value="CRK87756.1"/>
    <property type="molecule type" value="Genomic_DNA"/>
</dbReference>
<evidence type="ECO:0000256" key="7">
    <source>
        <dbReference type="ARBA" id="ARBA00023180"/>
    </source>
</evidence>
<dbReference type="Proteomes" id="UP000183832">
    <property type="component" value="Unassembled WGS sequence"/>
</dbReference>
<evidence type="ECO:0000256" key="4">
    <source>
        <dbReference type="ARBA" id="ARBA00022729"/>
    </source>
</evidence>
<dbReference type="GO" id="GO:0030431">
    <property type="term" value="P:sleep"/>
    <property type="evidence" value="ECO:0007669"/>
    <property type="project" value="InterPro"/>
</dbReference>
<keyword evidence="5" id="KW-1133">Transmembrane helix</keyword>
<evidence type="ECO:0000313" key="11">
    <source>
        <dbReference type="Proteomes" id="UP000183832"/>
    </source>
</evidence>
<reference evidence="10 11" key="1">
    <citation type="submission" date="2015-04" db="EMBL/GenBank/DDBJ databases">
        <authorList>
            <person name="Syromyatnikov M.Y."/>
            <person name="Popov V.N."/>
        </authorList>
    </citation>
    <scope>NUCLEOTIDE SEQUENCE [LARGE SCALE GENOMIC DNA]</scope>
</reference>
<evidence type="ECO:0000256" key="2">
    <source>
        <dbReference type="ARBA" id="ARBA00022622"/>
    </source>
</evidence>
<keyword evidence="4 9" id="KW-0732">Signal</keyword>
<evidence type="ECO:0000256" key="5">
    <source>
        <dbReference type="ARBA" id="ARBA00022989"/>
    </source>
</evidence>
<dbReference type="Pfam" id="PF17064">
    <property type="entry name" value="QVR"/>
    <property type="match status" value="1"/>
</dbReference>
<dbReference type="InterPro" id="IPR031424">
    <property type="entry name" value="QVR-like"/>
</dbReference>
<protein>
    <submittedName>
        <fullName evidence="10">CLUMA_CG001538, isoform A</fullName>
    </submittedName>
</protein>
<dbReference type="InterPro" id="IPR050975">
    <property type="entry name" value="Sleep_regulator"/>
</dbReference>
<dbReference type="OrthoDB" id="75169at2759"/>
<accession>A0A1J1HK20</accession>
<feature type="chain" id="PRO_5012768918" evidence="9">
    <location>
        <begin position="20"/>
        <end position="129"/>
    </location>
</feature>
<dbReference type="PANTHER" id="PTHR33562">
    <property type="entry name" value="ATILLA, ISOFORM B-RELATED-RELATED"/>
    <property type="match status" value="1"/>
</dbReference>
<keyword evidence="7" id="KW-0325">Glycoprotein</keyword>
<organism evidence="10 11">
    <name type="scientific">Clunio marinus</name>
    <dbReference type="NCBI Taxonomy" id="568069"/>
    <lineage>
        <taxon>Eukaryota</taxon>
        <taxon>Metazoa</taxon>
        <taxon>Ecdysozoa</taxon>
        <taxon>Arthropoda</taxon>
        <taxon>Hexapoda</taxon>
        <taxon>Insecta</taxon>
        <taxon>Pterygota</taxon>
        <taxon>Neoptera</taxon>
        <taxon>Endopterygota</taxon>
        <taxon>Diptera</taxon>
        <taxon>Nematocera</taxon>
        <taxon>Chironomoidea</taxon>
        <taxon>Chironomidae</taxon>
        <taxon>Clunio</taxon>
    </lineage>
</organism>
<keyword evidence="11" id="KW-1185">Reference proteome</keyword>
<keyword evidence="2" id="KW-0336">GPI-anchor</keyword>
<evidence type="ECO:0000256" key="1">
    <source>
        <dbReference type="ARBA" id="ARBA00004589"/>
    </source>
</evidence>
<feature type="signal peptide" evidence="9">
    <location>
        <begin position="1"/>
        <end position="19"/>
    </location>
</feature>
<keyword evidence="6" id="KW-0472">Membrane</keyword>
<evidence type="ECO:0000256" key="9">
    <source>
        <dbReference type="SAM" id="SignalP"/>
    </source>
</evidence>
<evidence type="ECO:0000256" key="6">
    <source>
        <dbReference type="ARBA" id="ARBA00023136"/>
    </source>
</evidence>
<gene>
    <name evidence="10" type="ORF">CLUMA_CG001538</name>
</gene>
<evidence type="ECO:0000313" key="10">
    <source>
        <dbReference type="EMBL" id="CRK87756.1"/>
    </source>
</evidence>
<comment type="subcellular location">
    <subcellularLocation>
        <location evidence="1">Membrane</location>
        <topology evidence="1">Lipid-anchor</topology>
        <topology evidence="1">GPI-anchor</topology>
    </subcellularLocation>
</comment>
<dbReference type="CDD" id="cd23593">
    <property type="entry name" value="TFP_LU_ECD_Twit"/>
    <property type="match status" value="1"/>
</dbReference>
<keyword evidence="8" id="KW-0449">Lipoprotein</keyword>
<proteinExistence type="predicted"/>
<dbReference type="PANTHER" id="PTHR33562:SF2">
    <property type="entry name" value="PROTEIN QUIVER"/>
    <property type="match status" value="1"/>
</dbReference>
<dbReference type="AlphaFoldDB" id="A0A1J1HK20"/>
<dbReference type="GO" id="GO:0098552">
    <property type="term" value="C:side of membrane"/>
    <property type="evidence" value="ECO:0007669"/>
    <property type="project" value="UniProtKB-KW"/>
</dbReference>
<evidence type="ECO:0000256" key="8">
    <source>
        <dbReference type="ARBA" id="ARBA00023288"/>
    </source>
</evidence>
<keyword evidence="3" id="KW-0812">Transmembrane</keyword>
<name>A0A1J1HK20_9DIPT</name>